<dbReference type="AlphaFoldDB" id="A0A6L5Z7Q5"/>
<gene>
    <name evidence="2" type="ORF">GE300_22075</name>
</gene>
<organism evidence="2 3">
    <name type="scientific">Halovulum marinum</name>
    <dbReference type="NCBI Taxonomy" id="2662447"/>
    <lineage>
        <taxon>Bacteria</taxon>
        <taxon>Pseudomonadati</taxon>
        <taxon>Pseudomonadota</taxon>
        <taxon>Alphaproteobacteria</taxon>
        <taxon>Rhodobacterales</taxon>
        <taxon>Paracoccaceae</taxon>
        <taxon>Halovulum</taxon>
    </lineage>
</organism>
<reference evidence="2 3" key="1">
    <citation type="submission" date="2019-10" db="EMBL/GenBank/DDBJ databases">
        <title>Cognatihalovulum marinum gen. nov. sp. nov., a new member of the family Rhodobacteraceae isolated from deep seawater of the Northwest Indian Ocean.</title>
        <authorList>
            <person name="Ruan C."/>
            <person name="Wang J."/>
            <person name="Zheng X."/>
            <person name="Song L."/>
            <person name="Zhu Y."/>
            <person name="Huang Y."/>
            <person name="Lu Z."/>
            <person name="Du W."/>
            <person name="Huang L."/>
            <person name="Dai X."/>
        </authorList>
    </citation>
    <scope>NUCLEOTIDE SEQUENCE [LARGE SCALE GENOMIC DNA]</scope>
    <source>
        <strain evidence="2 3">2CG4</strain>
    </source>
</reference>
<evidence type="ECO:0000259" key="1">
    <source>
        <dbReference type="Pfam" id="PF06904"/>
    </source>
</evidence>
<keyword evidence="3" id="KW-1185">Reference proteome</keyword>
<evidence type="ECO:0000313" key="2">
    <source>
        <dbReference type="EMBL" id="MSU92220.1"/>
    </source>
</evidence>
<feature type="domain" description="Extensin-like C-terminal" evidence="1">
    <location>
        <begin position="54"/>
        <end position="208"/>
    </location>
</feature>
<sequence length="208" mass="21875">MIVRTLALLSAVALTTCGRGGGEGIDLARAMGLPAEVGAICGNPLILGERIADIGGPGSCGIEDAVRVHAVGKVRLSPSARINCQTAQALYEWTTGAAQPVARQAGTSLTGLKIAASYSCRRRNNASSGKLSEHARGNAVDISAFRFANGETVTVLGDWAGGDWSPMLQTVHAEACGPFGVVLGPRANRYHRDHFHFDISNRSSRYCR</sequence>
<proteinExistence type="predicted"/>
<comment type="caution">
    <text evidence="2">The sequence shown here is derived from an EMBL/GenBank/DDBJ whole genome shotgun (WGS) entry which is preliminary data.</text>
</comment>
<dbReference type="EMBL" id="WIND01000073">
    <property type="protein sequence ID" value="MSU92220.1"/>
    <property type="molecule type" value="Genomic_DNA"/>
</dbReference>
<name>A0A6L5Z7Q5_9RHOB</name>
<dbReference type="Pfam" id="PF06904">
    <property type="entry name" value="Extensin-like_C"/>
    <property type="match status" value="1"/>
</dbReference>
<evidence type="ECO:0000313" key="3">
    <source>
        <dbReference type="Proteomes" id="UP000474957"/>
    </source>
</evidence>
<protein>
    <submittedName>
        <fullName evidence="2">Extensin family protein</fullName>
    </submittedName>
</protein>
<dbReference type="InterPro" id="IPR009683">
    <property type="entry name" value="Extensin-like_C"/>
</dbReference>
<dbReference type="InterPro" id="IPR009045">
    <property type="entry name" value="Zn_M74/Hedgehog-like"/>
</dbReference>
<dbReference type="Proteomes" id="UP000474957">
    <property type="component" value="Unassembled WGS sequence"/>
</dbReference>
<dbReference type="SUPFAM" id="SSF55166">
    <property type="entry name" value="Hedgehog/DD-peptidase"/>
    <property type="match status" value="1"/>
</dbReference>
<accession>A0A6L5Z7Q5</accession>
<dbReference type="RefSeq" id="WP_154449719.1">
    <property type="nucleotide sequence ID" value="NZ_WIND01000073.1"/>
</dbReference>